<evidence type="ECO:0000313" key="3">
    <source>
        <dbReference type="EMBL" id="KAA2211254.1"/>
    </source>
</evidence>
<protein>
    <submittedName>
        <fullName evidence="3">DUF559 domain-containing protein</fullName>
    </submittedName>
</protein>
<dbReference type="OrthoDB" id="7570590at2"/>
<feature type="transmembrane region" description="Helical" evidence="1">
    <location>
        <begin position="12"/>
        <end position="39"/>
    </location>
</feature>
<dbReference type="RefSeq" id="WP_149814339.1">
    <property type="nucleotide sequence ID" value="NZ_VUKA01000041.1"/>
</dbReference>
<evidence type="ECO:0000313" key="4">
    <source>
        <dbReference type="Proteomes" id="UP000322110"/>
    </source>
</evidence>
<dbReference type="Pfam" id="PF18741">
    <property type="entry name" value="MTES_1575"/>
    <property type="match status" value="1"/>
</dbReference>
<dbReference type="EMBL" id="VUKA01000041">
    <property type="protein sequence ID" value="KAA2211254.1"/>
    <property type="molecule type" value="Genomic_DNA"/>
</dbReference>
<gene>
    <name evidence="3" type="ORF">F0Q34_21020</name>
</gene>
<dbReference type="InterPro" id="IPR049468">
    <property type="entry name" value="Restrct_endonuc-II-like_dom"/>
</dbReference>
<keyword evidence="1" id="KW-0472">Membrane</keyword>
<dbReference type="Proteomes" id="UP000322110">
    <property type="component" value="Unassembled WGS sequence"/>
</dbReference>
<feature type="domain" description="Restriction endonuclease type II-like" evidence="2">
    <location>
        <begin position="104"/>
        <end position="186"/>
    </location>
</feature>
<dbReference type="InterPro" id="IPR011335">
    <property type="entry name" value="Restrct_endonuc-II-like"/>
</dbReference>
<dbReference type="AlphaFoldDB" id="A0A5B2TAX9"/>
<organism evidence="3 4">
    <name type="scientific">Teichococcus oryzae</name>
    <dbReference type="NCBI Taxonomy" id="1608942"/>
    <lineage>
        <taxon>Bacteria</taxon>
        <taxon>Pseudomonadati</taxon>
        <taxon>Pseudomonadota</taxon>
        <taxon>Alphaproteobacteria</taxon>
        <taxon>Acetobacterales</taxon>
        <taxon>Roseomonadaceae</taxon>
        <taxon>Roseomonas</taxon>
    </lineage>
</organism>
<keyword evidence="1" id="KW-1133">Transmembrane helix</keyword>
<evidence type="ECO:0000259" key="2">
    <source>
        <dbReference type="Pfam" id="PF18741"/>
    </source>
</evidence>
<dbReference type="SUPFAM" id="SSF52980">
    <property type="entry name" value="Restriction endonuclease-like"/>
    <property type="match status" value="1"/>
</dbReference>
<proteinExistence type="predicted"/>
<sequence>MRSILPTKGTLIVIGALALGGLVFPYLLLLAGILTFIVLQDMFTPRPVPSPPAPPRPPPRRLIVTAADSDWKAPFLEFCESPAEATFLETVISAYRLLPEKGILKGSGLSLELQVEKKPYRLDFLADGWLAVEIDGATYHSSPEAVAADAVRDDALRFQGFTVLRIPATIVFRDKAETIRRLRTALLLGPQQRPGPISLPKPAPATATVLPAAAPMSAVSQSFGQHLNAANSAVEAFNRKLDIEAARQQASGPARIAFEMEKAAITRCSVSRFHGAGLI</sequence>
<keyword evidence="1" id="KW-0812">Transmembrane</keyword>
<accession>A0A5B2TAX9</accession>
<reference evidence="3 4" key="1">
    <citation type="journal article" date="2015" name="Int. J. Syst. Evol. Microbiol.">
        <title>Roseomonas oryzae sp. nov., isolated from paddy rhizosphere soil.</title>
        <authorList>
            <person name="Ramaprasad E.V."/>
            <person name="Sasikala Ch."/>
            <person name="Ramana Ch.V."/>
        </authorList>
    </citation>
    <scope>NUCLEOTIDE SEQUENCE [LARGE SCALE GENOMIC DNA]</scope>
    <source>
        <strain evidence="3 4">KCTC 42542</strain>
    </source>
</reference>
<dbReference type="Gene3D" id="3.40.960.10">
    <property type="entry name" value="VSR Endonuclease"/>
    <property type="match status" value="1"/>
</dbReference>
<comment type="caution">
    <text evidence="3">The sequence shown here is derived from an EMBL/GenBank/DDBJ whole genome shotgun (WGS) entry which is preliminary data.</text>
</comment>
<evidence type="ECO:0000256" key="1">
    <source>
        <dbReference type="SAM" id="Phobius"/>
    </source>
</evidence>
<name>A0A5B2TAX9_9PROT</name>
<keyword evidence="4" id="KW-1185">Reference proteome</keyword>